<dbReference type="PANTHER" id="PTHR47990">
    <property type="entry name" value="2-OXOGLUTARATE (2OG) AND FE(II)-DEPENDENT OXYGENASE SUPERFAMILY PROTEIN-RELATED"/>
    <property type="match status" value="1"/>
</dbReference>
<evidence type="ECO:0000259" key="3">
    <source>
        <dbReference type="PROSITE" id="PS51471"/>
    </source>
</evidence>
<dbReference type="GO" id="GO:0044283">
    <property type="term" value="P:small molecule biosynthetic process"/>
    <property type="evidence" value="ECO:0007669"/>
    <property type="project" value="UniProtKB-ARBA"/>
</dbReference>
<dbReference type="InterPro" id="IPR026992">
    <property type="entry name" value="DIOX_N"/>
</dbReference>
<dbReference type="FunFam" id="2.60.120.330:FF:000030">
    <property type="entry name" value="Thymine dioxygenase"/>
    <property type="match status" value="1"/>
</dbReference>
<keyword evidence="2" id="KW-0479">Metal-binding</keyword>
<dbReference type="PROSITE" id="PS51471">
    <property type="entry name" value="FE2OG_OXY"/>
    <property type="match status" value="1"/>
</dbReference>
<proteinExistence type="inferred from homology"/>
<dbReference type="AlphaFoldDB" id="A0AAV9QCH0"/>
<dbReference type="InterPro" id="IPR050231">
    <property type="entry name" value="Iron_ascorbate_oxido_reductase"/>
</dbReference>
<reference evidence="4 5" key="1">
    <citation type="submission" date="2023-06" db="EMBL/GenBank/DDBJ databases">
        <title>Black Yeasts Isolated from many extreme environments.</title>
        <authorList>
            <person name="Coleine C."/>
            <person name="Stajich J.E."/>
            <person name="Selbmann L."/>
        </authorList>
    </citation>
    <scope>NUCLEOTIDE SEQUENCE [LARGE SCALE GENOMIC DNA]</scope>
    <source>
        <strain evidence="4 5">CCFEE 5887</strain>
    </source>
</reference>
<dbReference type="Pfam" id="PF14226">
    <property type="entry name" value="DIOX_N"/>
    <property type="match status" value="1"/>
</dbReference>
<keyword evidence="2" id="KW-0560">Oxidoreductase</keyword>
<name>A0AAV9QCH0_9PEZI</name>
<keyword evidence="5" id="KW-1185">Reference proteome</keyword>
<dbReference type="GO" id="GO:0046872">
    <property type="term" value="F:metal ion binding"/>
    <property type="evidence" value="ECO:0007669"/>
    <property type="project" value="UniProtKB-KW"/>
</dbReference>
<comment type="similarity">
    <text evidence="1 2">Belongs to the iron/ascorbate-dependent oxidoreductase family.</text>
</comment>
<dbReference type="PRINTS" id="PR00682">
    <property type="entry name" value="IPNSYNTHASE"/>
</dbReference>
<dbReference type="SUPFAM" id="SSF51197">
    <property type="entry name" value="Clavaminate synthase-like"/>
    <property type="match status" value="1"/>
</dbReference>
<gene>
    <name evidence="4" type="ORF">LTR25_003677</name>
</gene>
<dbReference type="InterPro" id="IPR027443">
    <property type="entry name" value="IPNS-like_sf"/>
</dbReference>
<organism evidence="4 5">
    <name type="scientific">Vermiconidia calcicola</name>
    <dbReference type="NCBI Taxonomy" id="1690605"/>
    <lineage>
        <taxon>Eukaryota</taxon>
        <taxon>Fungi</taxon>
        <taxon>Dikarya</taxon>
        <taxon>Ascomycota</taxon>
        <taxon>Pezizomycotina</taxon>
        <taxon>Dothideomycetes</taxon>
        <taxon>Dothideomycetidae</taxon>
        <taxon>Mycosphaerellales</taxon>
        <taxon>Extremaceae</taxon>
        <taxon>Vermiconidia</taxon>
    </lineage>
</organism>
<dbReference type="Pfam" id="PF03171">
    <property type="entry name" value="2OG-FeII_Oxy"/>
    <property type="match status" value="1"/>
</dbReference>
<dbReference type="InterPro" id="IPR005123">
    <property type="entry name" value="Oxoglu/Fe-dep_dioxygenase_dom"/>
</dbReference>
<dbReference type="EMBL" id="JAXLQG010000005">
    <property type="protein sequence ID" value="KAK5539972.1"/>
    <property type="molecule type" value="Genomic_DNA"/>
</dbReference>
<comment type="caution">
    <text evidence="4">The sequence shown here is derived from an EMBL/GenBank/DDBJ whole genome shotgun (WGS) entry which is preliminary data.</text>
</comment>
<protein>
    <recommendedName>
        <fullName evidence="3">Fe2OG dioxygenase domain-containing protein</fullName>
    </recommendedName>
</protein>
<dbReference type="InterPro" id="IPR044861">
    <property type="entry name" value="IPNS-like_FE2OG_OXY"/>
</dbReference>
<dbReference type="GO" id="GO:0016491">
    <property type="term" value="F:oxidoreductase activity"/>
    <property type="evidence" value="ECO:0007669"/>
    <property type="project" value="UniProtKB-KW"/>
</dbReference>
<evidence type="ECO:0000256" key="1">
    <source>
        <dbReference type="ARBA" id="ARBA00008056"/>
    </source>
</evidence>
<accession>A0AAV9QCH0</accession>
<feature type="domain" description="Fe2OG dioxygenase" evidence="3">
    <location>
        <begin position="193"/>
        <end position="317"/>
    </location>
</feature>
<keyword evidence="2" id="KW-0408">Iron</keyword>
<sequence>MGSIGEAPQKGVEQDDLVMPLIDFGTFLHGDPAAKKAVAEQITEAFKSSGFLYLQNHGVPEDQVSLAFSEAARFFKRPQSQKDELQWTTPAANRGYVASGREKVTQSYDPDEIAELRASNPDLKESMEIGREDEPGHPNHWPDRYDDEGKTFTRDMKAFFLRLKDLHIEVMRAIALGMGMDDEHFFDSYCDVGDNTLRLLHYPPVKKSLWKQNPNQVRAGAHSDYGSITLLLQDDIGGLEVKSPKGTWVRAKPIPGTIVVNAGDLLSRWSNDVIRSTMHRVIQPPPKETGTIGGHDGQDDETAMVPARYSIAYFCNANFDRFIEALPGTWEKTGKKYEGVNSGEYLVMRLAATY</sequence>
<evidence type="ECO:0000256" key="2">
    <source>
        <dbReference type="RuleBase" id="RU003682"/>
    </source>
</evidence>
<dbReference type="Gene3D" id="2.60.120.330">
    <property type="entry name" value="B-lactam Antibiotic, Isopenicillin N Synthase, Chain"/>
    <property type="match status" value="1"/>
</dbReference>
<dbReference type="Proteomes" id="UP001345827">
    <property type="component" value="Unassembled WGS sequence"/>
</dbReference>
<evidence type="ECO:0000313" key="4">
    <source>
        <dbReference type="EMBL" id="KAK5539972.1"/>
    </source>
</evidence>
<evidence type="ECO:0000313" key="5">
    <source>
        <dbReference type="Proteomes" id="UP001345827"/>
    </source>
</evidence>